<feature type="region of interest" description="Disordered" evidence="1">
    <location>
        <begin position="76"/>
        <end position="104"/>
    </location>
</feature>
<dbReference type="PANTHER" id="PTHR45023">
    <property type="match status" value="1"/>
</dbReference>
<proteinExistence type="predicted"/>
<comment type="caution">
    <text evidence="2">The sequence shown here is derived from an EMBL/GenBank/DDBJ whole genome shotgun (WGS) entry which is preliminary data.</text>
</comment>
<dbReference type="Proteomes" id="UP001604336">
    <property type="component" value="Unassembled WGS sequence"/>
</dbReference>
<dbReference type="PANTHER" id="PTHR45023:SF4">
    <property type="entry name" value="GLYCINE-RICH PROTEIN-RELATED"/>
    <property type="match status" value="1"/>
</dbReference>
<organism evidence="2 3">
    <name type="scientific">Abeliophyllum distichum</name>
    <dbReference type="NCBI Taxonomy" id="126358"/>
    <lineage>
        <taxon>Eukaryota</taxon>
        <taxon>Viridiplantae</taxon>
        <taxon>Streptophyta</taxon>
        <taxon>Embryophyta</taxon>
        <taxon>Tracheophyta</taxon>
        <taxon>Spermatophyta</taxon>
        <taxon>Magnoliopsida</taxon>
        <taxon>eudicotyledons</taxon>
        <taxon>Gunneridae</taxon>
        <taxon>Pentapetalae</taxon>
        <taxon>asterids</taxon>
        <taxon>lamiids</taxon>
        <taxon>Lamiales</taxon>
        <taxon>Oleaceae</taxon>
        <taxon>Forsythieae</taxon>
        <taxon>Abeliophyllum</taxon>
    </lineage>
</organism>
<dbReference type="EMBL" id="JBFOLK010000002">
    <property type="protein sequence ID" value="KAL2531752.1"/>
    <property type="molecule type" value="Genomic_DNA"/>
</dbReference>
<reference evidence="3" key="1">
    <citation type="submission" date="2024-07" db="EMBL/GenBank/DDBJ databases">
        <title>Two chromosome-level genome assemblies of Korean endemic species Abeliophyllum distichum and Forsythia ovata (Oleaceae).</title>
        <authorList>
            <person name="Jang H."/>
        </authorList>
    </citation>
    <scope>NUCLEOTIDE SEQUENCE [LARGE SCALE GENOMIC DNA]</scope>
</reference>
<accession>A0ABD1V364</accession>
<evidence type="ECO:0000256" key="1">
    <source>
        <dbReference type="SAM" id="MobiDB-lite"/>
    </source>
</evidence>
<protein>
    <submittedName>
        <fullName evidence="2">NAM-associated domain-containing protein</fullName>
    </submittedName>
</protein>
<feature type="compositionally biased region" description="Polar residues" evidence="1">
    <location>
        <begin position="76"/>
        <end position="85"/>
    </location>
</feature>
<name>A0ABD1V364_9LAMI</name>
<keyword evidence="3" id="KW-1185">Reference proteome</keyword>
<dbReference type="AlphaFoldDB" id="A0ABD1V364"/>
<evidence type="ECO:0000313" key="3">
    <source>
        <dbReference type="Proteomes" id="UP001604336"/>
    </source>
</evidence>
<gene>
    <name evidence="2" type="ORF">Adt_05103</name>
</gene>
<feature type="region of interest" description="Disordered" evidence="1">
    <location>
        <begin position="1"/>
        <end position="23"/>
    </location>
</feature>
<sequence length="283" mass="32126">MESEDFNFSSPQQPSNDTMPTQFSNQFASLNLPFQPNHHFNLINGSYPSHANQQFGSRFSCQDLLSSPNIPIDISQTYSAPNNPRNVVRDSQKSNNSQCSVANKSSNWTKAEDVALTKAWLYVSVDSDIGNNQRSKAMWNRILQIWKENMGVESNTNRNTNSLGCRWAKIQGTVNKFQGFYERLDRRPQSGTNPDDMTREAMRMHENLTGIPFKYEHCWEIMIKNPKWCTKGLTKTNGPSISQLHNSDSPAIDTTFINLGDDFVKSQNINADEIERLPGIEPP</sequence>
<feature type="compositionally biased region" description="Polar residues" evidence="1">
    <location>
        <begin position="93"/>
        <end position="104"/>
    </location>
</feature>
<evidence type="ECO:0000313" key="2">
    <source>
        <dbReference type="EMBL" id="KAL2531752.1"/>
    </source>
</evidence>